<protein>
    <recommendedName>
        <fullName evidence="4">Golgin-45</fullName>
    </recommendedName>
</protein>
<reference evidence="2 3" key="1">
    <citation type="submission" date="2020-04" db="EMBL/GenBank/DDBJ databases">
        <authorList>
            <person name="Alioto T."/>
            <person name="Alioto T."/>
            <person name="Gomez Garrido J."/>
        </authorList>
    </citation>
    <scope>NUCLEOTIDE SEQUENCE [LARGE SCALE GENOMIC DNA]</scope>
</reference>
<dbReference type="PANTHER" id="PTHR13066">
    <property type="entry name" value="BASIC LEUCINE ZIPPER NUCLEAR FACTOR 1 BLZF1 PROTEIN"/>
    <property type="match status" value="1"/>
</dbReference>
<organism evidence="2 3">
    <name type="scientific">Cloeon dipterum</name>
    <dbReference type="NCBI Taxonomy" id="197152"/>
    <lineage>
        <taxon>Eukaryota</taxon>
        <taxon>Metazoa</taxon>
        <taxon>Ecdysozoa</taxon>
        <taxon>Arthropoda</taxon>
        <taxon>Hexapoda</taxon>
        <taxon>Insecta</taxon>
        <taxon>Pterygota</taxon>
        <taxon>Palaeoptera</taxon>
        <taxon>Ephemeroptera</taxon>
        <taxon>Pisciforma</taxon>
        <taxon>Baetidae</taxon>
        <taxon>Cloeon</taxon>
    </lineage>
</organism>
<accession>A0A8S1DM82</accession>
<dbReference type="Proteomes" id="UP000494165">
    <property type="component" value="Unassembled WGS sequence"/>
</dbReference>
<evidence type="ECO:0008006" key="4">
    <source>
        <dbReference type="Google" id="ProtNLM"/>
    </source>
</evidence>
<sequence length="424" mass="46474">MSRLLFAMEPSGSLHFPGGPVRTTGDGRENPDGAEDPVMLAKRLSSMCVGMKPLQPPPEDLSKLSFFPVKPVGEIVHLKPRLSRVQSASSSFKSMQGKEPKFVPYEPYKCAVHPIVSKKSQKKLKRNASSDTLASSKDDRSVDTPPYADSSQSELREQLTGAKREMKLLEAQLQFQEQVNTELKRMLVAAVGEDVEVKVQHLTEDKLHLARALVNNSESITSHQEQLEYVTGQCEVWKSKFLASSLMVDELSKWKIEMCNFSGQLKESLSSVLTEMASAKEAMKTTCRTLQLLRENFDPASGLRMGSPGRKSSTCHLPSTCSLTDIANTNQKLSEALSHRLLGYIPSHPAEYTDWQVLQNFSNAELIAIQLLQISGTDKFGQGPDEACSAVVGAAAAAGCQLFPHKSCTPTSCCGQCTGEIHQL</sequence>
<proteinExistence type="predicted"/>
<keyword evidence="3" id="KW-1185">Reference proteome</keyword>
<dbReference type="PANTHER" id="PTHR13066:SF2">
    <property type="entry name" value="GOLGIN-45"/>
    <property type="match status" value="1"/>
</dbReference>
<dbReference type="GO" id="GO:0000139">
    <property type="term" value="C:Golgi membrane"/>
    <property type="evidence" value="ECO:0007669"/>
    <property type="project" value="TreeGrafter"/>
</dbReference>
<dbReference type="OrthoDB" id="5959043at2759"/>
<dbReference type="EMBL" id="CADEPI010000229">
    <property type="protein sequence ID" value="CAB3381271.1"/>
    <property type="molecule type" value="Genomic_DNA"/>
</dbReference>
<dbReference type="GO" id="GO:0007030">
    <property type="term" value="P:Golgi organization"/>
    <property type="evidence" value="ECO:0007669"/>
    <property type="project" value="InterPro"/>
</dbReference>
<name>A0A8S1DM82_9INSE</name>
<gene>
    <name evidence="2" type="ORF">CLODIP_2_CD02698</name>
</gene>
<evidence type="ECO:0000256" key="1">
    <source>
        <dbReference type="SAM" id="MobiDB-lite"/>
    </source>
</evidence>
<dbReference type="GO" id="GO:0043001">
    <property type="term" value="P:Golgi to plasma membrane protein transport"/>
    <property type="evidence" value="ECO:0007669"/>
    <property type="project" value="InterPro"/>
</dbReference>
<evidence type="ECO:0000313" key="2">
    <source>
        <dbReference type="EMBL" id="CAB3381271.1"/>
    </source>
</evidence>
<dbReference type="AlphaFoldDB" id="A0A8S1DM82"/>
<evidence type="ECO:0000313" key="3">
    <source>
        <dbReference type="Proteomes" id="UP000494165"/>
    </source>
</evidence>
<feature type="region of interest" description="Disordered" evidence="1">
    <location>
        <begin position="119"/>
        <end position="156"/>
    </location>
</feature>
<feature type="region of interest" description="Disordered" evidence="1">
    <location>
        <begin position="8"/>
        <end position="34"/>
    </location>
</feature>
<dbReference type="InterPro" id="IPR027095">
    <property type="entry name" value="Golgin-45"/>
</dbReference>
<comment type="caution">
    <text evidence="2">The sequence shown here is derived from an EMBL/GenBank/DDBJ whole genome shotgun (WGS) entry which is preliminary data.</text>
</comment>